<dbReference type="EMBL" id="JBHRSP010000053">
    <property type="protein sequence ID" value="MFC3076352.1"/>
    <property type="molecule type" value="Genomic_DNA"/>
</dbReference>
<name>A0ABV7DNZ1_9HYPH</name>
<dbReference type="SUPFAM" id="SSF47598">
    <property type="entry name" value="Ribbon-helix-helix"/>
    <property type="match status" value="1"/>
</dbReference>
<dbReference type="InterPro" id="IPR005569">
    <property type="entry name" value="Arc_DNA-bd_dom"/>
</dbReference>
<gene>
    <name evidence="2" type="ORF">ACFOHH_24785</name>
</gene>
<organism evidence="2 3">
    <name type="scientific">Shinella pollutisoli</name>
    <dbReference type="NCBI Taxonomy" id="2250594"/>
    <lineage>
        <taxon>Bacteria</taxon>
        <taxon>Pseudomonadati</taxon>
        <taxon>Pseudomonadota</taxon>
        <taxon>Alphaproteobacteria</taxon>
        <taxon>Hyphomicrobiales</taxon>
        <taxon>Rhizobiaceae</taxon>
        <taxon>Shinella</taxon>
    </lineage>
</organism>
<feature type="domain" description="Arc-like DNA binding" evidence="1">
    <location>
        <begin position="9"/>
        <end position="45"/>
    </location>
</feature>
<keyword evidence="3" id="KW-1185">Reference proteome</keyword>
<dbReference type="Pfam" id="PF03869">
    <property type="entry name" value="Arc"/>
    <property type="match status" value="1"/>
</dbReference>
<sequence length="61" mass="6820">MNPNALPGRGADQVMLRLPDGMREKLKARAAANRRSLNSEIVVCLERVIGMREDERDGDRA</sequence>
<dbReference type="InterPro" id="IPR013321">
    <property type="entry name" value="Arc_rbn_hlx_hlx"/>
</dbReference>
<keyword evidence="2" id="KW-0238">DNA-binding</keyword>
<evidence type="ECO:0000259" key="1">
    <source>
        <dbReference type="Pfam" id="PF03869"/>
    </source>
</evidence>
<dbReference type="Gene3D" id="1.10.1220.10">
    <property type="entry name" value="Met repressor-like"/>
    <property type="match status" value="1"/>
</dbReference>
<dbReference type="Proteomes" id="UP001595377">
    <property type="component" value="Unassembled WGS sequence"/>
</dbReference>
<dbReference type="RefSeq" id="WP_257316667.1">
    <property type="nucleotide sequence ID" value="NZ_JANFDG010000021.1"/>
</dbReference>
<protein>
    <submittedName>
        <fullName evidence="2">Arc family DNA-binding protein</fullName>
    </submittedName>
</protein>
<evidence type="ECO:0000313" key="2">
    <source>
        <dbReference type="EMBL" id="MFC3076352.1"/>
    </source>
</evidence>
<proteinExistence type="predicted"/>
<accession>A0ABV7DNZ1</accession>
<evidence type="ECO:0000313" key="3">
    <source>
        <dbReference type="Proteomes" id="UP001595377"/>
    </source>
</evidence>
<reference evidence="3" key="1">
    <citation type="journal article" date="2019" name="Int. J. Syst. Evol. Microbiol.">
        <title>The Global Catalogue of Microorganisms (GCM) 10K type strain sequencing project: providing services to taxonomists for standard genome sequencing and annotation.</title>
        <authorList>
            <consortium name="The Broad Institute Genomics Platform"/>
            <consortium name="The Broad Institute Genome Sequencing Center for Infectious Disease"/>
            <person name="Wu L."/>
            <person name="Ma J."/>
        </authorList>
    </citation>
    <scope>NUCLEOTIDE SEQUENCE [LARGE SCALE GENOMIC DNA]</scope>
    <source>
        <strain evidence="3">KCTC 52677</strain>
    </source>
</reference>
<comment type="caution">
    <text evidence="2">The sequence shown here is derived from an EMBL/GenBank/DDBJ whole genome shotgun (WGS) entry which is preliminary data.</text>
</comment>
<dbReference type="InterPro" id="IPR010985">
    <property type="entry name" value="Ribbon_hlx_hlx"/>
</dbReference>
<dbReference type="GO" id="GO:0003677">
    <property type="term" value="F:DNA binding"/>
    <property type="evidence" value="ECO:0007669"/>
    <property type="project" value="UniProtKB-KW"/>
</dbReference>